<keyword evidence="3" id="KW-1185">Reference proteome</keyword>
<evidence type="ECO:0000256" key="1">
    <source>
        <dbReference type="SAM" id="SignalP"/>
    </source>
</evidence>
<name>A0A392T1L4_9FABA</name>
<sequence length="37" mass="4360">MVLLAELPFVHPWHALFLLILTQDEEDEQRDGYVPSH</sequence>
<feature type="non-terminal residue" evidence="2">
    <location>
        <position position="37"/>
    </location>
</feature>
<dbReference type="Proteomes" id="UP000265520">
    <property type="component" value="Unassembled WGS sequence"/>
</dbReference>
<keyword evidence="1" id="KW-0732">Signal</keyword>
<comment type="caution">
    <text evidence="2">The sequence shown here is derived from an EMBL/GenBank/DDBJ whole genome shotgun (WGS) entry which is preliminary data.</text>
</comment>
<accession>A0A392T1L4</accession>
<proteinExistence type="predicted"/>
<dbReference type="EMBL" id="LXQA010476627">
    <property type="protein sequence ID" value="MCI54267.1"/>
    <property type="molecule type" value="Genomic_DNA"/>
</dbReference>
<organism evidence="2 3">
    <name type="scientific">Trifolium medium</name>
    <dbReference type="NCBI Taxonomy" id="97028"/>
    <lineage>
        <taxon>Eukaryota</taxon>
        <taxon>Viridiplantae</taxon>
        <taxon>Streptophyta</taxon>
        <taxon>Embryophyta</taxon>
        <taxon>Tracheophyta</taxon>
        <taxon>Spermatophyta</taxon>
        <taxon>Magnoliopsida</taxon>
        <taxon>eudicotyledons</taxon>
        <taxon>Gunneridae</taxon>
        <taxon>Pentapetalae</taxon>
        <taxon>rosids</taxon>
        <taxon>fabids</taxon>
        <taxon>Fabales</taxon>
        <taxon>Fabaceae</taxon>
        <taxon>Papilionoideae</taxon>
        <taxon>50 kb inversion clade</taxon>
        <taxon>NPAAA clade</taxon>
        <taxon>Hologalegina</taxon>
        <taxon>IRL clade</taxon>
        <taxon>Trifolieae</taxon>
        <taxon>Trifolium</taxon>
    </lineage>
</organism>
<feature type="chain" id="PRO_5017182418" evidence="1">
    <location>
        <begin position="16"/>
        <end position="37"/>
    </location>
</feature>
<reference evidence="2 3" key="1">
    <citation type="journal article" date="2018" name="Front. Plant Sci.">
        <title>Red Clover (Trifolium pratense) and Zigzag Clover (T. medium) - A Picture of Genomic Similarities and Differences.</title>
        <authorList>
            <person name="Dluhosova J."/>
            <person name="Istvanek J."/>
            <person name="Nedelnik J."/>
            <person name="Repkova J."/>
        </authorList>
    </citation>
    <scope>NUCLEOTIDE SEQUENCE [LARGE SCALE GENOMIC DNA]</scope>
    <source>
        <strain evidence="3">cv. 10/8</strain>
        <tissue evidence="2">Leaf</tissue>
    </source>
</reference>
<evidence type="ECO:0000313" key="2">
    <source>
        <dbReference type="EMBL" id="MCI54267.1"/>
    </source>
</evidence>
<dbReference type="AlphaFoldDB" id="A0A392T1L4"/>
<feature type="signal peptide" evidence="1">
    <location>
        <begin position="1"/>
        <end position="15"/>
    </location>
</feature>
<evidence type="ECO:0000313" key="3">
    <source>
        <dbReference type="Proteomes" id="UP000265520"/>
    </source>
</evidence>
<protein>
    <submittedName>
        <fullName evidence="2">Uncharacterized protein</fullName>
    </submittedName>
</protein>